<organism evidence="3 4">
    <name type="scientific">Ziziphus jujuba var. spinosa</name>
    <dbReference type="NCBI Taxonomy" id="714518"/>
    <lineage>
        <taxon>Eukaryota</taxon>
        <taxon>Viridiplantae</taxon>
        <taxon>Streptophyta</taxon>
        <taxon>Embryophyta</taxon>
        <taxon>Tracheophyta</taxon>
        <taxon>Spermatophyta</taxon>
        <taxon>Magnoliopsida</taxon>
        <taxon>eudicotyledons</taxon>
        <taxon>Gunneridae</taxon>
        <taxon>Pentapetalae</taxon>
        <taxon>rosids</taxon>
        <taxon>fabids</taxon>
        <taxon>Rosales</taxon>
        <taxon>Rhamnaceae</taxon>
        <taxon>Paliureae</taxon>
        <taxon>Ziziphus</taxon>
    </lineage>
</organism>
<dbReference type="SUPFAM" id="SSF52172">
    <property type="entry name" value="CheY-like"/>
    <property type="match status" value="1"/>
</dbReference>
<gene>
    <name evidence="3" type="ORF">FEM48_Zijuj09G0070500</name>
</gene>
<evidence type="ECO:0000256" key="1">
    <source>
        <dbReference type="PROSITE-ProRule" id="PRU00169"/>
    </source>
</evidence>
<dbReference type="Gene3D" id="3.40.50.2300">
    <property type="match status" value="1"/>
</dbReference>
<accession>A0A978URJ1</accession>
<sequence length="163" mass="18114">MAVIHPVVNQISEFDVDQQKLKNTKMEDEVLKSGVASGRVQKMTALIVDDNRVNQTIHHRLLQNLGIENQVVGNGKEAIDVHCSGKNFDLILMDLDMPVMNGIEATRKLRAMGIQSTIAGVSSRSLTDNIQEFIEAGLDDFQEKPLTIAKLVSILRKVQNHNN</sequence>
<dbReference type="AlphaFoldDB" id="A0A978URJ1"/>
<dbReference type="EMBL" id="JAEACU010000009">
    <property type="protein sequence ID" value="KAH7517491.1"/>
    <property type="molecule type" value="Genomic_DNA"/>
</dbReference>
<comment type="caution">
    <text evidence="3">The sequence shown here is derived from an EMBL/GenBank/DDBJ whole genome shotgun (WGS) entry which is preliminary data.</text>
</comment>
<dbReference type="OrthoDB" id="21225at2759"/>
<evidence type="ECO:0000259" key="2">
    <source>
        <dbReference type="PROSITE" id="PS50110"/>
    </source>
</evidence>
<feature type="modified residue" description="4-aspartylphosphate" evidence="1">
    <location>
        <position position="94"/>
    </location>
</feature>
<dbReference type="PANTHER" id="PTHR43228">
    <property type="entry name" value="TWO-COMPONENT RESPONSE REGULATOR"/>
    <property type="match status" value="1"/>
</dbReference>
<keyword evidence="1" id="KW-0597">Phosphoprotein</keyword>
<reference evidence="3" key="1">
    <citation type="journal article" date="2021" name="Front. Plant Sci.">
        <title>Chromosome-Scale Genome Assembly for Chinese Sour Jujube and Insights Into Its Genome Evolution and Domestication Signature.</title>
        <authorList>
            <person name="Shen L.-Y."/>
            <person name="Luo H."/>
            <person name="Wang X.-L."/>
            <person name="Wang X.-M."/>
            <person name="Qiu X.-J."/>
            <person name="Liu H."/>
            <person name="Zhou S.-S."/>
            <person name="Jia K.-H."/>
            <person name="Nie S."/>
            <person name="Bao Y.-T."/>
            <person name="Zhang R.-G."/>
            <person name="Yun Q.-Z."/>
            <person name="Chai Y.-H."/>
            <person name="Lu J.-Y."/>
            <person name="Li Y."/>
            <person name="Zhao S.-W."/>
            <person name="Mao J.-F."/>
            <person name="Jia S.-G."/>
            <person name="Mao Y.-M."/>
        </authorList>
    </citation>
    <scope>NUCLEOTIDE SEQUENCE</scope>
    <source>
        <strain evidence="3">AT0</strain>
        <tissue evidence="3">Leaf</tissue>
    </source>
</reference>
<dbReference type="SMART" id="SM00448">
    <property type="entry name" value="REC"/>
    <property type="match status" value="1"/>
</dbReference>
<dbReference type="PROSITE" id="PS50110">
    <property type="entry name" value="RESPONSE_REGULATORY"/>
    <property type="match status" value="1"/>
</dbReference>
<name>A0A978URJ1_ZIZJJ</name>
<proteinExistence type="predicted"/>
<dbReference type="Pfam" id="PF00072">
    <property type="entry name" value="Response_reg"/>
    <property type="match status" value="1"/>
</dbReference>
<protein>
    <recommendedName>
        <fullName evidence="2">Response regulatory domain-containing protein</fullName>
    </recommendedName>
</protein>
<evidence type="ECO:0000313" key="3">
    <source>
        <dbReference type="EMBL" id="KAH7517491.1"/>
    </source>
</evidence>
<dbReference type="InterPro" id="IPR011006">
    <property type="entry name" value="CheY-like_superfamily"/>
</dbReference>
<dbReference type="CDD" id="cd17546">
    <property type="entry name" value="REC_hyHK_CKI1_RcsC-like"/>
    <property type="match status" value="1"/>
</dbReference>
<dbReference type="PANTHER" id="PTHR43228:SF12">
    <property type="entry name" value="TWO-COMPONENT RESPONSE REGULATOR 24"/>
    <property type="match status" value="1"/>
</dbReference>
<feature type="domain" description="Response regulatory" evidence="2">
    <location>
        <begin position="44"/>
        <end position="159"/>
    </location>
</feature>
<dbReference type="Proteomes" id="UP000813462">
    <property type="component" value="Unassembled WGS sequence"/>
</dbReference>
<dbReference type="InterPro" id="IPR001789">
    <property type="entry name" value="Sig_transdc_resp-reg_receiver"/>
</dbReference>
<dbReference type="GO" id="GO:0000160">
    <property type="term" value="P:phosphorelay signal transduction system"/>
    <property type="evidence" value="ECO:0007669"/>
    <property type="project" value="InterPro"/>
</dbReference>
<evidence type="ECO:0000313" key="4">
    <source>
        <dbReference type="Proteomes" id="UP000813462"/>
    </source>
</evidence>
<dbReference type="InterPro" id="IPR052048">
    <property type="entry name" value="ST_Response_Regulator"/>
</dbReference>